<evidence type="ECO:0000313" key="9">
    <source>
        <dbReference type="Proteomes" id="UP000620147"/>
    </source>
</evidence>
<evidence type="ECO:0000256" key="3">
    <source>
        <dbReference type="ARBA" id="ARBA00022692"/>
    </source>
</evidence>
<name>A0ABQ1E1R2_9FIRM</name>
<dbReference type="CDD" id="cd10328">
    <property type="entry name" value="SLC5sbd_YidK"/>
    <property type="match status" value="1"/>
</dbReference>
<dbReference type="NCBIfam" id="NF007790">
    <property type="entry name" value="PRK10484.1"/>
    <property type="match status" value="1"/>
</dbReference>
<keyword evidence="3 7" id="KW-0812">Transmembrane</keyword>
<feature type="transmembrane region" description="Helical" evidence="7">
    <location>
        <begin position="335"/>
        <end position="357"/>
    </location>
</feature>
<feature type="transmembrane region" description="Helical" evidence="7">
    <location>
        <begin position="249"/>
        <end position="268"/>
    </location>
</feature>
<keyword evidence="5 7" id="KW-0472">Membrane</keyword>
<feature type="transmembrane region" description="Helical" evidence="7">
    <location>
        <begin position="418"/>
        <end position="439"/>
    </location>
</feature>
<dbReference type="PANTHER" id="PTHR11819:SF195">
    <property type="entry name" value="SODIUM_GLUCOSE COTRANSPORTER 4"/>
    <property type="match status" value="1"/>
</dbReference>
<evidence type="ECO:0000256" key="4">
    <source>
        <dbReference type="ARBA" id="ARBA00022989"/>
    </source>
</evidence>
<dbReference type="Pfam" id="PF00474">
    <property type="entry name" value="SSF"/>
    <property type="match status" value="1"/>
</dbReference>
<feature type="transmembrane region" description="Helical" evidence="7">
    <location>
        <begin position="289"/>
        <end position="315"/>
    </location>
</feature>
<gene>
    <name evidence="8" type="primary">yidK_4</name>
    <name evidence="8" type="ORF">BUFA31_20340</name>
</gene>
<comment type="caution">
    <text evidence="8">The sequence shown here is derived from an EMBL/GenBank/DDBJ whole genome shotgun (WGS) entry which is preliminary data.</text>
</comment>
<keyword evidence="4 7" id="KW-1133">Transmembrane helix</keyword>
<evidence type="ECO:0000256" key="5">
    <source>
        <dbReference type="ARBA" id="ARBA00023136"/>
    </source>
</evidence>
<feature type="transmembrane region" description="Helical" evidence="7">
    <location>
        <begin position="6"/>
        <end position="22"/>
    </location>
</feature>
<feature type="transmembrane region" description="Helical" evidence="7">
    <location>
        <begin position="159"/>
        <end position="179"/>
    </location>
</feature>
<feature type="transmembrane region" description="Helical" evidence="7">
    <location>
        <begin position="446"/>
        <end position="466"/>
    </location>
</feature>
<protein>
    <submittedName>
        <fullName evidence="8">Symporter YidK</fullName>
    </submittedName>
</protein>
<dbReference type="Proteomes" id="UP000620147">
    <property type="component" value="Unassembled WGS sequence"/>
</dbReference>
<keyword evidence="9" id="KW-1185">Reference proteome</keyword>
<accession>A0ABQ1E1R2</accession>
<organism evidence="8 9">
    <name type="scientific">Butyricicoccus faecihominis</name>
    <dbReference type="NCBI Taxonomy" id="1712515"/>
    <lineage>
        <taxon>Bacteria</taxon>
        <taxon>Bacillati</taxon>
        <taxon>Bacillota</taxon>
        <taxon>Clostridia</taxon>
        <taxon>Eubacteriales</taxon>
        <taxon>Butyricicoccaceae</taxon>
        <taxon>Butyricicoccus</taxon>
    </lineage>
</organism>
<dbReference type="Gene3D" id="1.20.1730.10">
    <property type="entry name" value="Sodium/glucose cotransporter"/>
    <property type="match status" value="1"/>
</dbReference>
<evidence type="ECO:0000256" key="1">
    <source>
        <dbReference type="ARBA" id="ARBA00004141"/>
    </source>
</evidence>
<evidence type="ECO:0000256" key="7">
    <source>
        <dbReference type="SAM" id="Phobius"/>
    </source>
</evidence>
<feature type="transmembrane region" description="Helical" evidence="7">
    <location>
        <begin position="34"/>
        <end position="55"/>
    </location>
</feature>
<evidence type="ECO:0000256" key="2">
    <source>
        <dbReference type="ARBA" id="ARBA00006434"/>
    </source>
</evidence>
<proteinExistence type="inferred from homology"/>
<dbReference type="NCBIfam" id="TIGR00813">
    <property type="entry name" value="sss"/>
    <property type="match status" value="1"/>
</dbReference>
<evidence type="ECO:0000313" key="8">
    <source>
        <dbReference type="EMBL" id="GFO88870.1"/>
    </source>
</evidence>
<feature type="transmembrane region" description="Helical" evidence="7">
    <location>
        <begin position="393"/>
        <end position="412"/>
    </location>
</feature>
<feature type="transmembrane region" description="Helical" evidence="7">
    <location>
        <begin position="472"/>
        <end position="490"/>
    </location>
</feature>
<dbReference type="EMBL" id="BLYJ01000027">
    <property type="protein sequence ID" value="GFO88870.1"/>
    <property type="molecule type" value="Genomic_DNA"/>
</dbReference>
<dbReference type="InterPro" id="IPR038377">
    <property type="entry name" value="Na/Glc_symporter_sf"/>
</dbReference>
<sequence>MVWTMATFIGFTILVAVISYVKTKGDDQSTADGYFLAGRGLPGFVIAGSLLLTNLSAEQLVGTNGQTWSVGMSPMAFEIVAAPCCIVLALFAAPRYLKSGITTIPELIGLRYDRSTKLWFSIAYILLYIVVQIPVILYSGSLVFENIFNVSGILGVTKFQAVIILCIIISVIGSIYAIFGGLKAVAVSDTVNGIGLLIGGFMIPFFALSVLGKTAGGDGLSVIDGMRFLIENHSDMLNSIAPADSLPPAVPWPTVFTGLFFLGLQSWCTHQSFIQRVLAAKNLKEAQKGALYCAFLKIIGFMYLALPGVIAYALFELQGDQVSMMDEAYPQLVSQVVPAPLMGFFAAVMLGAILSSFNSVLNSVDTMFTMDIYKEFIDKDASEDKLVKVGKNVGIIFAVLTTIVGPLIYFFPAGLKTFLDSLVMLIALPVLTAVFGGFFFKHLPKYSAKVILVLHVVCYGSFLLFLNSKFHYLYAVFVLLPVELLIMFIFNQRNKTKHPEAWVQKDIGAVDLTPWKYRWVATALILICVAVVYLAFSPLGIGTWSYTQPF</sequence>
<comment type="subcellular location">
    <subcellularLocation>
        <location evidence="1">Membrane</location>
        <topology evidence="1">Multi-pass membrane protein</topology>
    </subcellularLocation>
</comment>
<feature type="transmembrane region" description="Helical" evidence="7">
    <location>
        <begin position="75"/>
        <end position="97"/>
    </location>
</feature>
<reference evidence="8 9" key="1">
    <citation type="submission" date="2020-06" db="EMBL/GenBank/DDBJ databases">
        <title>Characterization of fructooligosaccharide metabolism and fructooligosaccharide-degrading enzymes in human commensal butyrate producers.</title>
        <authorList>
            <person name="Tanno H."/>
            <person name="Fujii T."/>
            <person name="Hirano K."/>
            <person name="Maeno S."/>
            <person name="Tonozuka T."/>
            <person name="Sakamoto M."/>
            <person name="Ohkuma M."/>
            <person name="Tochio T."/>
            <person name="Endo A."/>
        </authorList>
    </citation>
    <scope>NUCLEOTIDE SEQUENCE [LARGE SCALE GENOMIC DNA]</scope>
    <source>
        <strain evidence="8 9">JCM 31056</strain>
    </source>
</reference>
<dbReference type="PROSITE" id="PS50283">
    <property type="entry name" value="NA_SOLUT_SYMP_3"/>
    <property type="match status" value="1"/>
</dbReference>
<dbReference type="RefSeq" id="WP_188885975.1">
    <property type="nucleotide sequence ID" value="NZ_BLYJ01000027.1"/>
</dbReference>
<feature type="transmembrane region" description="Helical" evidence="7">
    <location>
        <begin position="191"/>
        <end position="211"/>
    </location>
</feature>
<evidence type="ECO:0000256" key="6">
    <source>
        <dbReference type="RuleBase" id="RU362091"/>
    </source>
</evidence>
<dbReference type="InterPro" id="IPR001734">
    <property type="entry name" value="Na/solute_symporter"/>
</dbReference>
<dbReference type="PANTHER" id="PTHR11819">
    <property type="entry name" value="SOLUTE CARRIER FAMILY 5"/>
    <property type="match status" value="1"/>
</dbReference>
<feature type="transmembrane region" description="Helical" evidence="7">
    <location>
        <begin position="519"/>
        <end position="541"/>
    </location>
</feature>
<comment type="similarity">
    <text evidence="2 6">Belongs to the sodium:solute symporter (SSF) (TC 2.A.21) family.</text>
</comment>
<feature type="transmembrane region" description="Helical" evidence="7">
    <location>
        <begin position="118"/>
        <end position="139"/>
    </location>
</feature>